<feature type="non-terminal residue" evidence="2">
    <location>
        <position position="1"/>
    </location>
</feature>
<name>A0AAW7XCJ0_9GAMM</name>
<dbReference type="Gene3D" id="2.60.40.10">
    <property type="entry name" value="Immunoglobulins"/>
    <property type="match status" value="1"/>
</dbReference>
<dbReference type="RefSeq" id="WP_303494879.1">
    <property type="nucleotide sequence ID" value="NZ_JAUOPB010000683.1"/>
</dbReference>
<accession>A0AAW7XCJ0</accession>
<reference evidence="2" key="1">
    <citation type="submission" date="2023-07" db="EMBL/GenBank/DDBJ databases">
        <title>Genome content predicts the carbon catabolic preferences of heterotrophic bacteria.</title>
        <authorList>
            <person name="Gralka M."/>
        </authorList>
    </citation>
    <scope>NUCLEOTIDE SEQUENCE</scope>
    <source>
        <strain evidence="2">I3M17_2</strain>
    </source>
</reference>
<evidence type="ECO:0000313" key="3">
    <source>
        <dbReference type="Proteomes" id="UP001169760"/>
    </source>
</evidence>
<protein>
    <submittedName>
        <fullName evidence="2">FixG Ig-like domain-containing protein</fullName>
    </submittedName>
</protein>
<evidence type="ECO:0000313" key="2">
    <source>
        <dbReference type="EMBL" id="MDO6425358.1"/>
    </source>
</evidence>
<dbReference type="Pfam" id="PF11614">
    <property type="entry name" value="FixG_C"/>
    <property type="match status" value="1"/>
</dbReference>
<gene>
    <name evidence="2" type="ORF">Q4521_22995</name>
</gene>
<evidence type="ECO:0000259" key="1">
    <source>
        <dbReference type="Pfam" id="PF11614"/>
    </source>
</evidence>
<organism evidence="2 3">
    <name type="scientific">Saccharophagus degradans</name>
    <dbReference type="NCBI Taxonomy" id="86304"/>
    <lineage>
        <taxon>Bacteria</taxon>
        <taxon>Pseudomonadati</taxon>
        <taxon>Pseudomonadota</taxon>
        <taxon>Gammaproteobacteria</taxon>
        <taxon>Cellvibrionales</taxon>
        <taxon>Cellvibrionaceae</taxon>
        <taxon>Saccharophagus</taxon>
    </lineage>
</organism>
<dbReference type="Proteomes" id="UP001169760">
    <property type="component" value="Unassembled WGS sequence"/>
</dbReference>
<dbReference type="InterPro" id="IPR013783">
    <property type="entry name" value="Ig-like_fold"/>
</dbReference>
<comment type="caution">
    <text evidence="2">The sequence shown here is derived from an EMBL/GenBank/DDBJ whole genome shotgun (WGS) entry which is preliminary data.</text>
</comment>
<sequence>RDRGARLYRISNEQVQHVYTVKIHTMSHEAHEYDIQVSGEYPFRLHHYIEF</sequence>
<proteinExistence type="predicted"/>
<feature type="domain" description="FixG C-terminal immunoglobulin-like" evidence="1">
    <location>
        <begin position="1"/>
        <end position="45"/>
    </location>
</feature>
<dbReference type="EMBL" id="JAUOPB010000683">
    <property type="protein sequence ID" value="MDO6425358.1"/>
    <property type="molecule type" value="Genomic_DNA"/>
</dbReference>
<dbReference type="InterPro" id="IPR032879">
    <property type="entry name" value="FixG_C"/>
</dbReference>
<dbReference type="AlphaFoldDB" id="A0AAW7XCJ0"/>